<keyword evidence="3" id="KW-0479">Metal-binding</keyword>
<keyword evidence="2" id="KW-0540">Nuclease</keyword>
<evidence type="ECO:0000256" key="4">
    <source>
        <dbReference type="ARBA" id="ARBA00022801"/>
    </source>
</evidence>
<sequence length="131" mass="14707">MAILCADTDFLIDLKDQDEKAIRKMEQLESRGDTVSTTSVNVAEFYFGAYRAKDKATALDQADRLLETFPALPLDFAAARLYGQLSEKLKSNIIEPLDLLIASIVIANRQTLLTRNIKHFEMVPGLTVESW</sequence>
<dbReference type="RefSeq" id="WP_015017603.1">
    <property type="nucleotide sequence ID" value="NC_018719.1"/>
</dbReference>
<evidence type="ECO:0000256" key="1">
    <source>
        <dbReference type="ARBA" id="ARBA00001946"/>
    </source>
</evidence>
<evidence type="ECO:0000256" key="3">
    <source>
        <dbReference type="ARBA" id="ARBA00022723"/>
    </source>
</evidence>
<keyword evidence="9" id="KW-1185">Reference proteome</keyword>
<dbReference type="InterPro" id="IPR029060">
    <property type="entry name" value="PIN-like_dom_sf"/>
</dbReference>
<dbReference type="PANTHER" id="PTHR33653">
    <property type="entry name" value="RIBONUCLEASE VAPC2"/>
    <property type="match status" value="1"/>
</dbReference>
<dbReference type="EMBL" id="CP002408">
    <property type="protein sequence ID" value="AFU57030.1"/>
    <property type="molecule type" value="Genomic_DNA"/>
</dbReference>
<dbReference type="GO" id="GO:0004518">
    <property type="term" value="F:nuclease activity"/>
    <property type="evidence" value="ECO:0007669"/>
    <property type="project" value="UniProtKB-KW"/>
</dbReference>
<keyword evidence="4" id="KW-0378">Hydrolase</keyword>
<evidence type="ECO:0000256" key="2">
    <source>
        <dbReference type="ARBA" id="ARBA00022722"/>
    </source>
</evidence>
<dbReference type="CDD" id="cd09881">
    <property type="entry name" value="PIN_VapC4-5_FitB-like"/>
    <property type="match status" value="1"/>
</dbReference>
<organism evidence="8 9">
    <name type="scientific">Nitrososphaera gargensis (strain Ga9.2)</name>
    <dbReference type="NCBI Taxonomy" id="1237085"/>
    <lineage>
        <taxon>Archaea</taxon>
        <taxon>Nitrososphaerota</taxon>
        <taxon>Nitrososphaeria</taxon>
        <taxon>Nitrososphaerales</taxon>
        <taxon>Nitrososphaeraceae</taxon>
        <taxon>Nitrososphaera</taxon>
    </lineage>
</organism>
<dbReference type="GeneID" id="13796256"/>
<reference evidence="8 9" key="1">
    <citation type="journal article" date="2012" name="Environ. Microbiol.">
        <title>The genome of the ammonia-oxidizing Candidatus Nitrososphaera gargensis: insights into metabolic versatility and environmental adaptations.</title>
        <authorList>
            <person name="Spang A."/>
            <person name="Poehlein A."/>
            <person name="Offre P."/>
            <person name="Zumbragel S."/>
            <person name="Haider S."/>
            <person name="Rychlik N."/>
            <person name="Nowka B."/>
            <person name="Schmeisser C."/>
            <person name="Lebedeva E.V."/>
            <person name="Rattei T."/>
            <person name="Bohm C."/>
            <person name="Schmid M."/>
            <person name="Galushko A."/>
            <person name="Hatzenpichler R."/>
            <person name="Weinmaier T."/>
            <person name="Daniel R."/>
            <person name="Schleper C."/>
            <person name="Spieck E."/>
            <person name="Streit W."/>
            <person name="Wagner M."/>
        </authorList>
    </citation>
    <scope>NUCLEOTIDE SEQUENCE [LARGE SCALE GENOMIC DNA]</scope>
    <source>
        <strain evidence="9">Ga9.2</strain>
    </source>
</reference>
<evidence type="ECO:0000259" key="7">
    <source>
        <dbReference type="Pfam" id="PF01850"/>
    </source>
</evidence>
<dbReference type="HOGENOM" id="CLU_118482_3_2_2"/>
<dbReference type="InterPro" id="IPR050556">
    <property type="entry name" value="Type_II_TA_system_RNase"/>
</dbReference>
<dbReference type="AlphaFoldDB" id="K0IBV2"/>
<dbReference type="Proteomes" id="UP000008037">
    <property type="component" value="Chromosome"/>
</dbReference>
<evidence type="ECO:0000256" key="5">
    <source>
        <dbReference type="ARBA" id="ARBA00022842"/>
    </source>
</evidence>
<dbReference type="STRING" id="1237085.Ngar_c00800"/>
<dbReference type="Gene3D" id="3.40.50.1010">
    <property type="entry name" value="5'-nuclease"/>
    <property type="match status" value="1"/>
</dbReference>
<dbReference type="PANTHER" id="PTHR33653:SF1">
    <property type="entry name" value="RIBONUCLEASE VAPC2"/>
    <property type="match status" value="1"/>
</dbReference>
<evidence type="ECO:0000256" key="6">
    <source>
        <dbReference type="ARBA" id="ARBA00038093"/>
    </source>
</evidence>
<comment type="cofactor">
    <cofactor evidence="1">
        <name>Mg(2+)</name>
        <dbReference type="ChEBI" id="CHEBI:18420"/>
    </cofactor>
</comment>
<dbReference type="GO" id="GO:0046872">
    <property type="term" value="F:metal ion binding"/>
    <property type="evidence" value="ECO:0007669"/>
    <property type="project" value="UniProtKB-KW"/>
</dbReference>
<feature type="domain" description="PIN" evidence="7">
    <location>
        <begin position="5"/>
        <end position="118"/>
    </location>
</feature>
<evidence type="ECO:0000313" key="9">
    <source>
        <dbReference type="Proteomes" id="UP000008037"/>
    </source>
</evidence>
<evidence type="ECO:0000313" key="8">
    <source>
        <dbReference type="EMBL" id="AFU57030.1"/>
    </source>
</evidence>
<name>K0IBV2_NITGG</name>
<keyword evidence="5" id="KW-0460">Magnesium</keyword>
<dbReference type="BioCyc" id="CNIT1237085:G1324-80-MONOMER"/>
<dbReference type="KEGG" id="nga:Ngar_c00800"/>
<comment type="similarity">
    <text evidence="6">Belongs to the PINc/VapC protein family.</text>
</comment>
<accession>K0IBV2</accession>
<gene>
    <name evidence="8" type="ordered locus">Ngar_c00800</name>
</gene>
<dbReference type="SUPFAM" id="SSF88723">
    <property type="entry name" value="PIN domain-like"/>
    <property type="match status" value="1"/>
</dbReference>
<dbReference type="Pfam" id="PF01850">
    <property type="entry name" value="PIN"/>
    <property type="match status" value="1"/>
</dbReference>
<protein>
    <submittedName>
        <fullName evidence="8">PilT-like protein</fullName>
    </submittedName>
</protein>
<dbReference type="GO" id="GO:0016787">
    <property type="term" value="F:hydrolase activity"/>
    <property type="evidence" value="ECO:0007669"/>
    <property type="project" value="UniProtKB-KW"/>
</dbReference>
<dbReference type="InterPro" id="IPR002716">
    <property type="entry name" value="PIN_dom"/>
</dbReference>
<proteinExistence type="inferred from homology"/>
<dbReference type="InParanoid" id="K0IBV2"/>